<keyword evidence="1" id="KW-0472">Membrane</keyword>
<evidence type="ECO:0008006" key="4">
    <source>
        <dbReference type="Google" id="ProtNLM"/>
    </source>
</evidence>
<reference evidence="3" key="1">
    <citation type="submission" date="2017-09" db="EMBL/GenBank/DDBJ databases">
        <title>Depth-based differentiation of microbial function through sediment-hosted aquifers and enrichment of novel symbionts in the deep terrestrial subsurface.</title>
        <authorList>
            <person name="Probst A.J."/>
            <person name="Ladd B."/>
            <person name="Jarett J.K."/>
            <person name="Geller-Mcgrath D.E."/>
            <person name="Sieber C.M.K."/>
            <person name="Emerson J.B."/>
            <person name="Anantharaman K."/>
            <person name="Thomas B.C."/>
            <person name="Malmstrom R."/>
            <person name="Stieglmeier M."/>
            <person name="Klingl A."/>
            <person name="Woyke T."/>
            <person name="Ryan C.M."/>
            <person name="Banfield J.F."/>
        </authorList>
    </citation>
    <scope>NUCLEOTIDE SEQUENCE [LARGE SCALE GENOMIC DNA]</scope>
</reference>
<name>A0A2M7XDM8_9BACT</name>
<keyword evidence="1" id="KW-1133">Transmembrane helix</keyword>
<feature type="transmembrane region" description="Helical" evidence="1">
    <location>
        <begin position="21"/>
        <end position="45"/>
    </location>
</feature>
<accession>A0A2M7XDM8</accession>
<keyword evidence="1" id="KW-0812">Transmembrane</keyword>
<gene>
    <name evidence="2" type="ORF">CO173_04055</name>
</gene>
<dbReference type="Proteomes" id="UP000231263">
    <property type="component" value="Unassembled WGS sequence"/>
</dbReference>
<evidence type="ECO:0000313" key="3">
    <source>
        <dbReference type="Proteomes" id="UP000231263"/>
    </source>
</evidence>
<organism evidence="2 3">
    <name type="scientific">Candidatus Uhrbacteria bacterium CG_4_9_14_3_um_filter_41_35</name>
    <dbReference type="NCBI Taxonomy" id="1975034"/>
    <lineage>
        <taxon>Bacteria</taxon>
        <taxon>Candidatus Uhriibacteriota</taxon>
    </lineage>
</organism>
<dbReference type="EMBL" id="PFWT01000020">
    <property type="protein sequence ID" value="PJA45973.1"/>
    <property type="molecule type" value="Genomic_DNA"/>
</dbReference>
<evidence type="ECO:0000256" key="1">
    <source>
        <dbReference type="SAM" id="Phobius"/>
    </source>
</evidence>
<sequence length="389" mass="41608">MTRFQANQNTGRKPLSRSMRVYQKAAIVFVIVSLLLLLAVLYLSVSKATITVVPNSVLVSATSPVEITENPLGSGQVKGFVYSDTYTKARTFTLPKEGATIKEGKAGGMVTLINETDSDQPLVATTRVLSKEGVLFRLDEATTVPAKGQIDVMVHADKLGASGDIGPTQFTIPGLPVSSQSVIFAVSVDPMVGGVAYVRVVTAEDLDNAAKELSDEILAESKTLLAKDVDQSIYNGQAFNAEEIERVTDTEPGSEAGAFNISYTAKVTGVFYEKETVALQVENDLYNQLQAGNEIVSVNRDGLQSSIQSVDTLKKSATLSVYLDGFGAISSGSDLLNKNNLIGKSASEVVSTLKASESIKDVSVSFTPFWLKRVPKLKDHISIKVESAQ</sequence>
<evidence type="ECO:0000313" key="2">
    <source>
        <dbReference type="EMBL" id="PJA45973.1"/>
    </source>
</evidence>
<protein>
    <recommendedName>
        <fullName evidence="4">Baseplate protein J-like domain-containing protein</fullName>
    </recommendedName>
</protein>
<comment type="caution">
    <text evidence="2">The sequence shown here is derived from an EMBL/GenBank/DDBJ whole genome shotgun (WGS) entry which is preliminary data.</text>
</comment>
<proteinExistence type="predicted"/>
<dbReference type="AlphaFoldDB" id="A0A2M7XDM8"/>